<sequence>MEKVEKKLTRFRATLKNKRKLSLPVFINQFQQQWAEQHGSSAIGSGGGLDGGVASSNTSFGSLTSIPPAIERDGRRGLSPTNLNLNFTPLEVGRERGHSIGGSPYSTLTRTGAPYPYPCHINLITSVSSPGGTTQLVAGTPPFPTVRLLLPARHGRSPHTRPWHRFRLKGWVGSQPTGNTFLHNTPEPSRSNVNTS</sequence>
<accession>A0A5B7GN70</accession>
<evidence type="ECO:0000313" key="3">
    <source>
        <dbReference type="Proteomes" id="UP000324222"/>
    </source>
</evidence>
<evidence type="ECO:0000256" key="1">
    <source>
        <dbReference type="SAM" id="MobiDB-lite"/>
    </source>
</evidence>
<comment type="caution">
    <text evidence="2">The sequence shown here is derived from an EMBL/GenBank/DDBJ whole genome shotgun (WGS) entry which is preliminary data.</text>
</comment>
<protein>
    <submittedName>
        <fullName evidence="2">Uncharacterized protein</fullName>
    </submittedName>
</protein>
<keyword evidence="3" id="KW-1185">Reference proteome</keyword>
<reference evidence="2 3" key="1">
    <citation type="submission" date="2019-05" db="EMBL/GenBank/DDBJ databases">
        <title>Another draft genome of Portunus trituberculatus and its Hox gene families provides insights of decapod evolution.</title>
        <authorList>
            <person name="Jeong J.-H."/>
            <person name="Song I."/>
            <person name="Kim S."/>
            <person name="Choi T."/>
            <person name="Kim D."/>
            <person name="Ryu S."/>
            <person name="Kim W."/>
        </authorList>
    </citation>
    <scope>NUCLEOTIDE SEQUENCE [LARGE SCALE GENOMIC DNA]</scope>
    <source>
        <tissue evidence="2">Muscle</tissue>
    </source>
</reference>
<evidence type="ECO:0000313" key="2">
    <source>
        <dbReference type="EMBL" id="MPC58925.1"/>
    </source>
</evidence>
<organism evidence="2 3">
    <name type="scientific">Portunus trituberculatus</name>
    <name type="common">Swimming crab</name>
    <name type="synonym">Neptunus trituberculatus</name>
    <dbReference type="NCBI Taxonomy" id="210409"/>
    <lineage>
        <taxon>Eukaryota</taxon>
        <taxon>Metazoa</taxon>
        <taxon>Ecdysozoa</taxon>
        <taxon>Arthropoda</taxon>
        <taxon>Crustacea</taxon>
        <taxon>Multicrustacea</taxon>
        <taxon>Malacostraca</taxon>
        <taxon>Eumalacostraca</taxon>
        <taxon>Eucarida</taxon>
        <taxon>Decapoda</taxon>
        <taxon>Pleocyemata</taxon>
        <taxon>Brachyura</taxon>
        <taxon>Eubrachyura</taxon>
        <taxon>Portunoidea</taxon>
        <taxon>Portunidae</taxon>
        <taxon>Portuninae</taxon>
        <taxon>Portunus</taxon>
    </lineage>
</organism>
<dbReference type="OrthoDB" id="5585231at2759"/>
<dbReference type="AlphaFoldDB" id="A0A5B7GN70"/>
<gene>
    <name evidence="2" type="ORF">E2C01_052937</name>
</gene>
<proteinExistence type="predicted"/>
<dbReference type="Proteomes" id="UP000324222">
    <property type="component" value="Unassembled WGS sequence"/>
</dbReference>
<feature type="region of interest" description="Disordered" evidence="1">
    <location>
        <begin position="177"/>
        <end position="196"/>
    </location>
</feature>
<feature type="region of interest" description="Disordered" evidence="1">
    <location>
        <begin position="60"/>
        <end position="82"/>
    </location>
</feature>
<dbReference type="EMBL" id="VSRR010016111">
    <property type="protein sequence ID" value="MPC58925.1"/>
    <property type="molecule type" value="Genomic_DNA"/>
</dbReference>
<name>A0A5B7GN70_PORTR</name>